<evidence type="ECO:0000259" key="2">
    <source>
        <dbReference type="Pfam" id="PF00535"/>
    </source>
</evidence>
<evidence type="ECO:0000313" key="3">
    <source>
        <dbReference type="EMBL" id="BBX86396.1"/>
    </source>
</evidence>
<organism evidence="3 4">
    <name type="scientific">Mycolicibacterium aubagnense</name>
    <dbReference type="NCBI Taxonomy" id="319707"/>
    <lineage>
        <taxon>Bacteria</taxon>
        <taxon>Bacillati</taxon>
        <taxon>Actinomycetota</taxon>
        <taxon>Actinomycetes</taxon>
        <taxon>Mycobacteriales</taxon>
        <taxon>Mycobacteriaceae</taxon>
        <taxon>Mycolicibacterium</taxon>
    </lineage>
</organism>
<evidence type="ECO:0000313" key="4">
    <source>
        <dbReference type="Proteomes" id="UP000465609"/>
    </source>
</evidence>
<dbReference type="InterPro" id="IPR050834">
    <property type="entry name" value="Glycosyltransf_2"/>
</dbReference>
<keyword evidence="1" id="KW-0812">Transmembrane</keyword>
<protein>
    <recommendedName>
        <fullName evidence="2">Glycosyltransferase 2-like domain-containing protein</fullName>
    </recommendedName>
</protein>
<dbReference type="InterPro" id="IPR029044">
    <property type="entry name" value="Nucleotide-diphossugar_trans"/>
</dbReference>
<keyword evidence="4" id="KW-1185">Reference proteome</keyword>
<dbReference type="Proteomes" id="UP000465609">
    <property type="component" value="Chromosome"/>
</dbReference>
<dbReference type="RefSeq" id="WP_138228801.1">
    <property type="nucleotide sequence ID" value="NZ_AP022577.1"/>
</dbReference>
<reference evidence="3 4" key="1">
    <citation type="journal article" date="2019" name="Emerg. Microbes Infect.">
        <title>Comprehensive subspecies identification of 175 nontuberculous mycobacteria species based on 7547 genomic profiles.</title>
        <authorList>
            <person name="Matsumoto Y."/>
            <person name="Kinjo T."/>
            <person name="Motooka D."/>
            <person name="Nabeya D."/>
            <person name="Jung N."/>
            <person name="Uechi K."/>
            <person name="Horii T."/>
            <person name="Iida T."/>
            <person name="Fujita J."/>
            <person name="Nakamura S."/>
        </authorList>
    </citation>
    <scope>NUCLEOTIDE SEQUENCE [LARGE SCALE GENOMIC DNA]</scope>
    <source>
        <strain evidence="3 4">JCM 15296</strain>
    </source>
</reference>
<name>A0ABM7II58_9MYCO</name>
<feature type="domain" description="Glycosyltransferase 2-like" evidence="2">
    <location>
        <begin position="3"/>
        <end position="130"/>
    </location>
</feature>
<accession>A0ABM7II58</accession>
<evidence type="ECO:0000256" key="1">
    <source>
        <dbReference type="SAM" id="Phobius"/>
    </source>
</evidence>
<gene>
    <name evidence="3" type="ORF">MAUB_42690</name>
</gene>
<dbReference type="SUPFAM" id="SSF53448">
    <property type="entry name" value="Nucleotide-diphospho-sugar transferases"/>
    <property type="match status" value="1"/>
</dbReference>
<dbReference type="PANTHER" id="PTHR43685">
    <property type="entry name" value="GLYCOSYLTRANSFERASE"/>
    <property type="match status" value="1"/>
</dbReference>
<keyword evidence="1" id="KW-0472">Membrane</keyword>
<sequence>MISVVIPCRDGAGVLAKQLDALLAQETSAEFEIVVADNGSTDGTADLVRSYPDRRVRLVDAGRAPGANVARNIGIAASKGEFILLTDADDVVHDGWIEAYHRVFMGGAQAVGGGLDRILDDGTVLAQERRLYPALARKDVFANGTNCGFTRELFTRVHGFDETFKGGADEVDFFWRAAEAGFMLELVPGAVVSKVQRADLKAAFVQYRNFGRGEARLLDKFRPWWLGPAVVGAAIQSIVWGAAWLSGVDRRKTTCSLAWHLGALQEALRLLRVRAAGRPWFRTEALRG</sequence>
<dbReference type="Pfam" id="PF00535">
    <property type="entry name" value="Glycos_transf_2"/>
    <property type="match status" value="1"/>
</dbReference>
<dbReference type="PANTHER" id="PTHR43685:SF2">
    <property type="entry name" value="GLYCOSYLTRANSFERASE 2-LIKE DOMAIN-CONTAINING PROTEIN"/>
    <property type="match status" value="1"/>
</dbReference>
<proteinExistence type="predicted"/>
<dbReference type="InterPro" id="IPR001173">
    <property type="entry name" value="Glyco_trans_2-like"/>
</dbReference>
<dbReference type="Gene3D" id="3.90.550.10">
    <property type="entry name" value="Spore Coat Polysaccharide Biosynthesis Protein SpsA, Chain A"/>
    <property type="match status" value="1"/>
</dbReference>
<keyword evidence="1" id="KW-1133">Transmembrane helix</keyword>
<dbReference type="EMBL" id="AP022577">
    <property type="protein sequence ID" value="BBX86396.1"/>
    <property type="molecule type" value="Genomic_DNA"/>
</dbReference>
<feature type="transmembrane region" description="Helical" evidence="1">
    <location>
        <begin position="224"/>
        <end position="245"/>
    </location>
</feature>